<evidence type="ECO:0000313" key="2">
    <source>
        <dbReference type="EMBL" id="GAA0511148.1"/>
    </source>
</evidence>
<proteinExistence type="predicted"/>
<protein>
    <recommendedName>
        <fullName evidence="4">Integral membrane protein</fullName>
    </recommendedName>
</protein>
<reference evidence="3" key="1">
    <citation type="journal article" date="2019" name="Int. J. Syst. Evol. Microbiol.">
        <title>The Global Catalogue of Microorganisms (GCM) 10K type strain sequencing project: providing services to taxonomists for standard genome sequencing and annotation.</title>
        <authorList>
            <consortium name="The Broad Institute Genomics Platform"/>
            <consortium name="The Broad Institute Genome Sequencing Center for Infectious Disease"/>
            <person name="Wu L."/>
            <person name="Ma J."/>
        </authorList>
    </citation>
    <scope>NUCLEOTIDE SEQUENCE [LARGE SCALE GENOMIC DNA]</scope>
    <source>
        <strain evidence="3">JCM 5052</strain>
    </source>
</reference>
<gene>
    <name evidence="2" type="ORF">GCM10010390_12180</name>
</gene>
<keyword evidence="3" id="KW-1185">Reference proteome</keyword>
<comment type="caution">
    <text evidence="2">The sequence shown here is derived from an EMBL/GenBank/DDBJ whole genome shotgun (WGS) entry which is preliminary data.</text>
</comment>
<evidence type="ECO:0008006" key="4">
    <source>
        <dbReference type="Google" id="ProtNLM"/>
    </source>
</evidence>
<dbReference type="EMBL" id="BAAABZ010000006">
    <property type="protein sequence ID" value="GAA0511148.1"/>
    <property type="molecule type" value="Genomic_DNA"/>
</dbReference>
<keyword evidence="1" id="KW-1133">Transmembrane helix</keyword>
<feature type="transmembrane region" description="Helical" evidence="1">
    <location>
        <begin position="28"/>
        <end position="45"/>
    </location>
</feature>
<evidence type="ECO:0000313" key="3">
    <source>
        <dbReference type="Proteomes" id="UP001501576"/>
    </source>
</evidence>
<dbReference type="Proteomes" id="UP001501576">
    <property type="component" value="Unassembled WGS sequence"/>
</dbReference>
<feature type="transmembrane region" description="Helical" evidence="1">
    <location>
        <begin position="122"/>
        <end position="143"/>
    </location>
</feature>
<accession>A0ABP3M150</accession>
<keyword evidence="1" id="KW-0812">Transmembrane</keyword>
<keyword evidence="1" id="KW-0472">Membrane</keyword>
<sequence length="146" mass="14040">MAGVPAGVVAAGGLVGGYSVARWTKKRPLGGVALAAAGVVAARGWRGMAGVPAGVVAAGGLVGGYSVARWTKKRPLGGVALAAAGVVAARGWREKAGNGTAAALGGAYVAAFAGSHPLAKKIGAWPSVFAVAGGVALASWALADRR</sequence>
<evidence type="ECO:0000256" key="1">
    <source>
        <dbReference type="SAM" id="Phobius"/>
    </source>
</evidence>
<feature type="transmembrane region" description="Helical" evidence="1">
    <location>
        <begin position="51"/>
        <end position="68"/>
    </location>
</feature>
<organism evidence="2 3">
    <name type="scientific">Streptomyces mordarskii</name>
    <dbReference type="NCBI Taxonomy" id="1226758"/>
    <lineage>
        <taxon>Bacteria</taxon>
        <taxon>Bacillati</taxon>
        <taxon>Actinomycetota</taxon>
        <taxon>Actinomycetes</taxon>
        <taxon>Kitasatosporales</taxon>
        <taxon>Streptomycetaceae</taxon>
        <taxon>Streptomyces</taxon>
    </lineage>
</organism>
<name>A0ABP3M150_9ACTN</name>
<feature type="transmembrane region" description="Helical" evidence="1">
    <location>
        <begin position="75"/>
        <end position="92"/>
    </location>
</feature>